<dbReference type="PANTHER" id="PTHR33490">
    <property type="entry name" value="BLR5614 PROTEIN-RELATED"/>
    <property type="match status" value="1"/>
</dbReference>
<gene>
    <name evidence="2" type="ORF">SAMEA1982600_04284</name>
</gene>
<dbReference type="PANTHER" id="PTHR33490:SF7">
    <property type="entry name" value="BLR2979 PROTEIN"/>
    <property type="match status" value="1"/>
</dbReference>
<dbReference type="InterPro" id="IPR013589">
    <property type="entry name" value="Bac_transglu_N"/>
</dbReference>
<name>A0A157R050_9BORD</name>
<dbReference type="Gene3D" id="3.10.620.30">
    <property type="match status" value="1"/>
</dbReference>
<evidence type="ECO:0000313" key="2">
    <source>
        <dbReference type="EMBL" id="SAI51330.1"/>
    </source>
</evidence>
<reference evidence="2 3" key="1">
    <citation type="submission" date="2016-03" db="EMBL/GenBank/DDBJ databases">
        <authorList>
            <consortium name="Pathogen Informatics"/>
        </authorList>
    </citation>
    <scope>NUCLEOTIDE SEQUENCE [LARGE SCALE GENOMIC DNA]</scope>
    <source>
        <strain evidence="2 3">NCTC13364</strain>
    </source>
</reference>
<dbReference type="Pfam" id="PF08379">
    <property type="entry name" value="Bact_transglu_N"/>
    <property type="match status" value="1"/>
</dbReference>
<dbReference type="SUPFAM" id="SSF54001">
    <property type="entry name" value="Cysteine proteinases"/>
    <property type="match status" value="1"/>
</dbReference>
<organism evidence="2 3">
    <name type="scientific">Bordetella ansorpii</name>
    <dbReference type="NCBI Taxonomy" id="288768"/>
    <lineage>
        <taxon>Bacteria</taxon>
        <taxon>Pseudomonadati</taxon>
        <taxon>Pseudomonadota</taxon>
        <taxon>Betaproteobacteria</taxon>
        <taxon>Burkholderiales</taxon>
        <taxon>Alcaligenaceae</taxon>
        <taxon>Bordetella</taxon>
    </lineage>
</organism>
<dbReference type="AlphaFoldDB" id="A0A157R050"/>
<sequence length="331" mass="35886">MLSPPVAFRTLAVVHETAYRYEAPVELAHHLAYLRPRHDAWQTLDGHLLHVDPEPSRPQAGPDALGNWRNVFALYVPHEALLVRASSRVTVANRHAGLDAQACAPWEEAALRLRYLAGAPYAAEAEFSFPSPFVPLHDELRDYALPSFPPGRPVAEAALELMHRIHEDFTYAPASTQINTPVLDAYTQRVGVCQDFAHVMIGCLRALGLAARYVSGYLVSRPPAGKPRLVGADASHAWVSVHCPGLAINGGWLDLDPTNDVVPALDHVILAHGRDYGDVTPMRGVIHGGGGHQLSVRVTVAPWDDLPDGLDLPAAWPAAVTDDNELSTAVT</sequence>
<dbReference type="SMART" id="SM00460">
    <property type="entry name" value="TGc"/>
    <property type="match status" value="1"/>
</dbReference>
<dbReference type="RefSeq" id="WP_066418740.1">
    <property type="nucleotide sequence ID" value="NZ_FKBS01000025.1"/>
</dbReference>
<proteinExistence type="predicted"/>
<dbReference type="InterPro" id="IPR038765">
    <property type="entry name" value="Papain-like_cys_pep_sf"/>
</dbReference>
<dbReference type="EMBL" id="FKBS01000025">
    <property type="protein sequence ID" value="SAI51330.1"/>
    <property type="molecule type" value="Genomic_DNA"/>
</dbReference>
<dbReference type="Pfam" id="PF01841">
    <property type="entry name" value="Transglut_core"/>
    <property type="match status" value="1"/>
</dbReference>
<accession>A0A157R050</accession>
<dbReference type="Proteomes" id="UP000077037">
    <property type="component" value="Unassembled WGS sequence"/>
</dbReference>
<evidence type="ECO:0000313" key="3">
    <source>
        <dbReference type="Proteomes" id="UP000077037"/>
    </source>
</evidence>
<protein>
    <submittedName>
        <fullName evidence="2">Uncharacterized protein conserved in bacteria</fullName>
    </submittedName>
</protein>
<dbReference type="OrthoDB" id="5438043at2"/>
<evidence type="ECO:0000259" key="1">
    <source>
        <dbReference type="SMART" id="SM00460"/>
    </source>
</evidence>
<feature type="domain" description="Transglutaminase-like" evidence="1">
    <location>
        <begin position="185"/>
        <end position="259"/>
    </location>
</feature>
<dbReference type="InterPro" id="IPR002931">
    <property type="entry name" value="Transglutaminase-like"/>
</dbReference>